<dbReference type="PANTHER" id="PTHR15439">
    <property type="entry name" value="RETINOBLASTOMA-BINDING PROTEIN 6"/>
    <property type="match status" value="1"/>
</dbReference>
<keyword evidence="1" id="KW-0479">Metal-binding</keyword>
<reference evidence="4" key="2">
    <citation type="submission" date="2017-10" db="EMBL/GenBank/DDBJ databases">
        <title>Ladona fulva Genome sequencing and assembly.</title>
        <authorList>
            <person name="Murali S."/>
            <person name="Richards S."/>
            <person name="Bandaranaike D."/>
            <person name="Bellair M."/>
            <person name="Blankenburg K."/>
            <person name="Chao H."/>
            <person name="Dinh H."/>
            <person name="Doddapaneni H."/>
            <person name="Dugan-Rocha S."/>
            <person name="Elkadiri S."/>
            <person name="Gnanaolivu R."/>
            <person name="Hernandez B."/>
            <person name="Skinner E."/>
            <person name="Javaid M."/>
            <person name="Lee S."/>
            <person name="Li M."/>
            <person name="Ming W."/>
            <person name="Munidasa M."/>
            <person name="Muniz J."/>
            <person name="Nguyen L."/>
            <person name="Hughes D."/>
            <person name="Osuji N."/>
            <person name="Pu L.-L."/>
            <person name="Puazo M."/>
            <person name="Qu C."/>
            <person name="Quiroz J."/>
            <person name="Raj R."/>
            <person name="Weissenberger G."/>
            <person name="Xin Y."/>
            <person name="Zou X."/>
            <person name="Han Y."/>
            <person name="Worley K."/>
            <person name="Muzny D."/>
            <person name="Gibbs R."/>
        </authorList>
    </citation>
    <scope>NUCLEOTIDE SEQUENCE</scope>
    <source>
        <strain evidence="4">Sampled in the wild</strain>
    </source>
</reference>
<feature type="compositionally biased region" description="Pro residues" evidence="2">
    <location>
        <begin position="549"/>
        <end position="559"/>
    </location>
</feature>
<dbReference type="SUPFAM" id="SSF57756">
    <property type="entry name" value="Retrovirus zinc finger-like domains"/>
    <property type="match status" value="1"/>
</dbReference>
<proteinExistence type="predicted"/>
<dbReference type="GO" id="GO:0016567">
    <property type="term" value="P:protein ubiquitination"/>
    <property type="evidence" value="ECO:0007669"/>
    <property type="project" value="InterPro"/>
</dbReference>
<keyword evidence="5" id="KW-1185">Reference proteome</keyword>
<feature type="region of interest" description="Disordered" evidence="2">
    <location>
        <begin position="369"/>
        <end position="409"/>
    </location>
</feature>
<dbReference type="EMBL" id="KZ308213">
    <property type="protein sequence ID" value="KAG8224862.1"/>
    <property type="molecule type" value="Genomic_DNA"/>
</dbReference>
<dbReference type="PROSITE" id="PS50158">
    <property type="entry name" value="ZF_CCHC"/>
    <property type="match status" value="1"/>
</dbReference>
<dbReference type="GO" id="GO:0003676">
    <property type="term" value="F:nucleic acid binding"/>
    <property type="evidence" value="ECO:0007669"/>
    <property type="project" value="InterPro"/>
</dbReference>
<feature type="region of interest" description="Disordered" evidence="2">
    <location>
        <begin position="536"/>
        <end position="574"/>
    </location>
</feature>
<dbReference type="InterPro" id="IPR001878">
    <property type="entry name" value="Znf_CCHC"/>
</dbReference>
<accession>A0A8K0JZN0</accession>
<dbReference type="CDD" id="cd16620">
    <property type="entry name" value="vRING-HC-C4C4_RBBP6"/>
    <property type="match status" value="1"/>
</dbReference>
<feature type="non-terminal residue" evidence="4">
    <location>
        <position position="574"/>
    </location>
</feature>
<evidence type="ECO:0000259" key="3">
    <source>
        <dbReference type="PROSITE" id="PS50158"/>
    </source>
</evidence>
<name>A0A8K0JZN0_LADFU</name>
<dbReference type="GO" id="GO:0061630">
    <property type="term" value="F:ubiquitin protein ligase activity"/>
    <property type="evidence" value="ECO:0007669"/>
    <property type="project" value="InterPro"/>
</dbReference>
<dbReference type="PANTHER" id="PTHR15439:SF0">
    <property type="entry name" value="CELL DIVISION CYCLE AND APOPTOSIS REGULATOR PROTEIN 1-RELATED"/>
    <property type="match status" value="1"/>
</dbReference>
<dbReference type="GO" id="GO:0005634">
    <property type="term" value="C:nucleus"/>
    <property type="evidence" value="ECO:0007669"/>
    <property type="project" value="TreeGrafter"/>
</dbReference>
<keyword evidence="1" id="KW-0863">Zinc-finger</keyword>
<evidence type="ECO:0000256" key="2">
    <source>
        <dbReference type="SAM" id="MobiDB-lite"/>
    </source>
</evidence>
<organism evidence="4 5">
    <name type="scientific">Ladona fulva</name>
    <name type="common">Scarce chaser dragonfly</name>
    <name type="synonym">Libellula fulva</name>
    <dbReference type="NCBI Taxonomy" id="123851"/>
    <lineage>
        <taxon>Eukaryota</taxon>
        <taxon>Metazoa</taxon>
        <taxon>Ecdysozoa</taxon>
        <taxon>Arthropoda</taxon>
        <taxon>Hexapoda</taxon>
        <taxon>Insecta</taxon>
        <taxon>Pterygota</taxon>
        <taxon>Palaeoptera</taxon>
        <taxon>Odonata</taxon>
        <taxon>Epiprocta</taxon>
        <taxon>Anisoptera</taxon>
        <taxon>Libelluloidea</taxon>
        <taxon>Libellulidae</taxon>
        <taxon>Ladona</taxon>
    </lineage>
</organism>
<dbReference type="GO" id="GO:0006511">
    <property type="term" value="P:ubiquitin-dependent protein catabolic process"/>
    <property type="evidence" value="ECO:0007669"/>
    <property type="project" value="TreeGrafter"/>
</dbReference>
<evidence type="ECO:0000313" key="4">
    <source>
        <dbReference type="EMBL" id="KAG8224862.1"/>
    </source>
</evidence>
<reference evidence="4" key="1">
    <citation type="submission" date="2013-04" db="EMBL/GenBank/DDBJ databases">
        <authorList>
            <person name="Qu J."/>
            <person name="Murali S.C."/>
            <person name="Bandaranaike D."/>
            <person name="Bellair M."/>
            <person name="Blankenburg K."/>
            <person name="Chao H."/>
            <person name="Dinh H."/>
            <person name="Doddapaneni H."/>
            <person name="Downs B."/>
            <person name="Dugan-Rocha S."/>
            <person name="Elkadiri S."/>
            <person name="Gnanaolivu R.D."/>
            <person name="Hernandez B."/>
            <person name="Javaid M."/>
            <person name="Jayaseelan J.C."/>
            <person name="Lee S."/>
            <person name="Li M."/>
            <person name="Ming W."/>
            <person name="Munidasa M."/>
            <person name="Muniz J."/>
            <person name="Nguyen L."/>
            <person name="Ongeri F."/>
            <person name="Osuji N."/>
            <person name="Pu L.-L."/>
            <person name="Puazo M."/>
            <person name="Qu C."/>
            <person name="Quiroz J."/>
            <person name="Raj R."/>
            <person name="Weissenberger G."/>
            <person name="Xin Y."/>
            <person name="Zou X."/>
            <person name="Han Y."/>
            <person name="Richards S."/>
            <person name="Worley K."/>
            <person name="Muzny D."/>
            <person name="Gibbs R."/>
        </authorList>
    </citation>
    <scope>NUCLEOTIDE SEQUENCE</scope>
    <source>
        <strain evidence="4">Sampled in the wild</strain>
    </source>
</reference>
<comment type="caution">
    <text evidence="4">The sequence shown here is derived from an EMBL/GenBank/DDBJ whole genome shotgun (WGS) entry which is preliminary data.</text>
</comment>
<evidence type="ECO:0000256" key="1">
    <source>
        <dbReference type="PROSITE-ProRule" id="PRU00047"/>
    </source>
</evidence>
<sequence>MFLFVSTSFWLKPLPTEAHFQQGEASSDGQDPSVNRLAQVIINLNLFLKLLDHSVAYSKVDIRDLCAVDLSSMDASEEDKIKAMMTQSTQDYDPSNYIKIKGANQVGEVPSNYRCYKCHQTGHWIKNCPLIQEPIEIKKSTGIPRSFMVPVEGPLVPGAMMTPTGHFAVPAIDHEAYKEQKKEKPPFQQDAPSIEEKPEIPEDLVCSVCKDLLSDAVMIPCCGIRTVLLDSEDHECPDCREKGVSPDTLIPNRFLRNSVNNFKNATGYRKIEPAPRHQSKEVPPPPVSKSKGLSASMAPVTQTDEQVPGTQILQAQKSSSSVLPSDPSSVTTMPDSGETESTATEVITSVSSSIIPVVGASVAQVAPMTGSYSSGVSSRGQLPTYPSSNREYPSSQPSVSAPNVSTTRVVPTHPASQHHLQQPIPATVSVPSVPHQTTLQTVPQHPSNLTTVIPGHSYQQRRQIEERPGTPTVDERNLDAVIPISTLPDTSIPPPNYVSEDTTVVTAVSTVTSASVVPYNATDHQPQQEGYQIETIGSARVRPRGMMPGPSPPYAPPRGPNEVPQDHHFGPPPH</sequence>
<dbReference type="OrthoDB" id="106784at2759"/>
<evidence type="ECO:0000313" key="5">
    <source>
        <dbReference type="Proteomes" id="UP000792457"/>
    </source>
</evidence>
<keyword evidence="1" id="KW-0862">Zinc</keyword>
<dbReference type="Gene3D" id="4.10.60.10">
    <property type="entry name" value="Zinc finger, CCHC-type"/>
    <property type="match status" value="1"/>
</dbReference>
<dbReference type="Proteomes" id="UP000792457">
    <property type="component" value="Unassembled WGS sequence"/>
</dbReference>
<feature type="compositionally biased region" description="Basic and acidic residues" evidence="2">
    <location>
        <begin position="269"/>
        <end position="280"/>
    </location>
</feature>
<feature type="compositionally biased region" description="Polar residues" evidence="2">
    <location>
        <begin position="299"/>
        <end position="317"/>
    </location>
</feature>
<feature type="domain" description="CCHC-type" evidence="3">
    <location>
        <begin position="114"/>
        <end position="129"/>
    </location>
</feature>
<dbReference type="InterPro" id="IPR033489">
    <property type="entry name" value="RBBP6"/>
</dbReference>
<dbReference type="GO" id="GO:0008270">
    <property type="term" value="F:zinc ion binding"/>
    <property type="evidence" value="ECO:0007669"/>
    <property type="project" value="UniProtKB-KW"/>
</dbReference>
<dbReference type="AlphaFoldDB" id="A0A8K0JZN0"/>
<dbReference type="InterPro" id="IPR036875">
    <property type="entry name" value="Znf_CCHC_sf"/>
</dbReference>
<feature type="compositionally biased region" description="Polar residues" evidence="2">
    <location>
        <begin position="370"/>
        <end position="409"/>
    </location>
</feature>
<dbReference type="InterPro" id="IPR013083">
    <property type="entry name" value="Znf_RING/FYVE/PHD"/>
</dbReference>
<dbReference type="GO" id="GO:0006397">
    <property type="term" value="P:mRNA processing"/>
    <property type="evidence" value="ECO:0007669"/>
    <property type="project" value="InterPro"/>
</dbReference>
<dbReference type="SUPFAM" id="SSF57850">
    <property type="entry name" value="RING/U-box"/>
    <property type="match status" value="1"/>
</dbReference>
<feature type="region of interest" description="Disordered" evidence="2">
    <location>
        <begin position="266"/>
        <end position="343"/>
    </location>
</feature>
<protein>
    <recommendedName>
        <fullName evidence="3">CCHC-type domain-containing protein</fullName>
    </recommendedName>
</protein>
<dbReference type="SMART" id="SM00343">
    <property type="entry name" value="ZnF_C2HC"/>
    <property type="match status" value="1"/>
</dbReference>
<feature type="compositionally biased region" description="Low complexity" evidence="2">
    <location>
        <begin position="318"/>
        <end position="330"/>
    </location>
</feature>
<dbReference type="Gene3D" id="3.30.40.10">
    <property type="entry name" value="Zinc/RING finger domain, C3HC4 (zinc finger)"/>
    <property type="match status" value="1"/>
</dbReference>
<gene>
    <name evidence="4" type="ORF">J437_LFUL005465</name>
</gene>
<feature type="compositionally biased region" description="Basic and acidic residues" evidence="2">
    <location>
        <begin position="564"/>
        <end position="574"/>
    </location>
</feature>